<dbReference type="Pfam" id="PF01844">
    <property type="entry name" value="HNH"/>
    <property type="match status" value="1"/>
</dbReference>
<dbReference type="InterPro" id="IPR003615">
    <property type="entry name" value="HNH_nuc"/>
</dbReference>
<organism evidence="3 4">
    <name type="scientific">Nesterenkonia alkaliphila</name>
    <dbReference type="NCBI Taxonomy" id="1463631"/>
    <lineage>
        <taxon>Bacteria</taxon>
        <taxon>Bacillati</taxon>
        <taxon>Actinomycetota</taxon>
        <taxon>Actinomycetes</taxon>
        <taxon>Micrococcales</taxon>
        <taxon>Micrococcaceae</taxon>
        <taxon>Nesterenkonia</taxon>
    </lineage>
</organism>
<reference evidence="3 4" key="1">
    <citation type="submission" date="2019-12" db="EMBL/GenBank/DDBJ databases">
        <title>Nesterenkonia muleiensis sp. nov., a novel actinobacterium isolated from sap of Populus euphratica.</title>
        <authorList>
            <person name="Wang R."/>
        </authorList>
    </citation>
    <scope>NUCLEOTIDE SEQUENCE [LARGE SCALE GENOMIC DNA]</scope>
    <source>
        <strain evidence="3 4">F10</strain>
    </source>
</reference>
<dbReference type="GO" id="GO:0008270">
    <property type="term" value="F:zinc ion binding"/>
    <property type="evidence" value="ECO:0007669"/>
    <property type="project" value="InterPro"/>
</dbReference>
<evidence type="ECO:0000259" key="2">
    <source>
        <dbReference type="SMART" id="SM00507"/>
    </source>
</evidence>
<gene>
    <name evidence="3" type="ORF">GNZ21_08395</name>
</gene>
<comment type="caution">
    <text evidence="3">The sequence shown here is derived from an EMBL/GenBank/DDBJ whole genome shotgun (WGS) entry which is preliminary data.</text>
</comment>
<accession>A0A7K1UK31</accession>
<dbReference type="GO" id="GO:0003676">
    <property type="term" value="F:nucleic acid binding"/>
    <property type="evidence" value="ECO:0007669"/>
    <property type="project" value="InterPro"/>
</dbReference>
<evidence type="ECO:0000256" key="1">
    <source>
        <dbReference type="SAM" id="MobiDB-lite"/>
    </source>
</evidence>
<dbReference type="CDD" id="cd00085">
    <property type="entry name" value="HNHc"/>
    <property type="match status" value="1"/>
</dbReference>
<dbReference type="GO" id="GO:0004519">
    <property type="term" value="F:endonuclease activity"/>
    <property type="evidence" value="ECO:0007669"/>
    <property type="project" value="InterPro"/>
</dbReference>
<sequence>MEDAVSTGVGEVVTVTKSRTAPASISTEDVDAWVSKTDPEAQNLLTKTYESRTARAHQRNAVLIRDGQCQTPGCTESGWSAEIDHKQSYETGGATTGQNLQTLCKNCHDIKSHKHHPPDQTRADPGDVEPWSFTQDPCEDKDPYISESDPGPPPDWAVDDAA</sequence>
<dbReference type="SMART" id="SM00507">
    <property type="entry name" value="HNHc"/>
    <property type="match status" value="1"/>
</dbReference>
<feature type="domain" description="HNH nuclease" evidence="2">
    <location>
        <begin position="57"/>
        <end position="109"/>
    </location>
</feature>
<name>A0A7K1UK31_9MICC</name>
<dbReference type="EMBL" id="WRPM01000061">
    <property type="protein sequence ID" value="MVT26371.1"/>
    <property type="molecule type" value="Genomic_DNA"/>
</dbReference>
<dbReference type="InterPro" id="IPR002711">
    <property type="entry name" value="HNH"/>
</dbReference>
<keyword evidence="4" id="KW-1185">Reference proteome</keyword>
<protein>
    <recommendedName>
        <fullName evidence="2">HNH nuclease domain-containing protein</fullName>
    </recommendedName>
</protein>
<dbReference type="Gene3D" id="1.10.30.50">
    <property type="match status" value="1"/>
</dbReference>
<dbReference type="RefSeq" id="WP_188503844.1">
    <property type="nucleotide sequence ID" value="NZ_BMFX01000043.1"/>
</dbReference>
<evidence type="ECO:0000313" key="4">
    <source>
        <dbReference type="Proteomes" id="UP000460157"/>
    </source>
</evidence>
<feature type="region of interest" description="Disordered" evidence="1">
    <location>
        <begin position="109"/>
        <end position="162"/>
    </location>
</feature>
<dbReference type="Proteomes" id="UP000460157">
    <property type="component" value="Unassembled WGS sequence"/>
</dbReference>
<dbReference type="AlphaFoldDB" id="A0A7K1UK31"/>
<proteinExistence type="predicted"/>
<evidence type="ECO:0000313" key="3">
    <source>
        <dbReference type="EMBL" id="MVT26371.1"/>
    </source>
</evidence>